<protein>
    <recommendedName>
        <fullName evidence="4">FlgN protein</fullName>
    </recommendedName>
</protein>
<comment type="caution">
    <text evidence="2">The sequence shown here is derived from an EMBL/GenBank/DDBJ whole genome shotgun (WGS) entry which is preliminary data.</text>
</comment>
<dbReference type="SUPFAM" id="SSF140566">
    <property type="entry name" value="FlgN-like"/>
    <property type="match status" value="1"/>
</dbReference>
<proteinExistence type="predicted"/>
<dbReference type="RefSeq" id="WP_023511368.1">
    <property type="nucleotide sequence ID" value="NZ_AWTC01000019.1"/>
</dbReference>
<dbReference type="Pfam" id="PF05130">
    <property type="entry name" value="FlgN"/>
    <property type="match status" value="1"/>
</dbReference>
<evidence type="ECO:0000313" key="2">
    <source>
        <dbReference type="EMBL" id="EST10706.1"/>
    </source>
</evidence>
<keyword evidence="3" id="KW-1185">Reference proteome</keyword>
<dbReference type="AlphaFoldDB" id="V6IW21"/>
<evidence type="ECO:0000313" key="3">
    <source>
        <dbReference type="Proteomes" id="UP000018296"/>
    </source>
</evidence>
<name>V6IW21_9BACL</name>
<dbReference type="InterPro" id="IPR007809">
    <property type="entry name" value="FlgN-like"/>
</dbReference>
<dbReference type="Proteomes" id="UP000018296">
    <property type="component" value="Unassembled WGS sequence"/>
</dbReference>
<keyword evidence="1" id="KW-1005">Bacterial flagellum biogenesis</keyword>
<dbReference type="eggNOG" id="COG3418">
    <property type="taxonomic scope" value="Bacteria"/>
</dbReference>
<dbReference type="Gene3D" id="1.20.58.300">
    <property type="entry name" value="FlgN-like"/>
    <property type="match status" value="1"/>
</dbReference>
<dbReference type="STRING" id="1395513.P343_15775"/>
<sequence>MSLERMKETMTAMLQCHDTLYALAIEKREAIKKGDALAVSEISKKENPLVEQLQQLEASRADVVQSDLGIGAAEDATFSDWEKAVVSDEEREAWQKIYLDLANSVYTLKQANKLNQELLRDSLLWVKLNLNLLKPQKQSLNNYRNPRDGQATLSVFSGRIDSRT</sequence>
<dbReference type="InterPro" id="IPR036679">
    <property type="entry name" value="FlgN-like_sf"/>
</dbReference>
<dbReference type="OrthoDB" id="2381500at2"/>
<evidence type="ECO:0008006" key="4">
    <source>
        <dbReference type="Google" id="ProtNLM"/>
    </source>
</evidence>
<accession>V6IW21</accession>
<organism evidence="2 3">
    <name type="scientific">Sporolactobacillus laevolacticus DSM 442</name>
    <dbReference type="NCBI Taxonomy" id="1395513"/>
    <lineage>
        <taxon>Bacteria</taxon>
        <taxon>Bacillati</taxon>
        <taxon>Bacillota</taxon>
        <taxon>Bacilli</taxon>
        <taxon>Bacillales</taxon>
        <taxon>Sporolactobacillaceae</taxon>
        <taxon>Sporolactobacillus</taxon>
    </lineage>
</organism>
<dbReference type="EMBL" id="AWTC01000019">
    <property type="protein sequence ID" value="EST10706.1"/>
    <property type="molecule type" value="Genomic_DNA"/>
</dbReference>
<dbReference type="PATRIC" id="fig|1395513.3.peg.3209"/>
<dbReference type="GO" id="GO:0044780">
    <property type="term" value="P:bacterial-type flagellum assembly"/>
    <property type="evidence" value="ECO:0007669"/>
    <property type="project" value="InterPro"/>
</dbReference>
<reference evidence="2 3" key="1">
    <citation type="journal article" date="2013" name="Genome Announc.">
        <title>Genome Sequence of Sporolactobacillus laevolacticus DSM442, an Efficient Polymer-Grade D-Lactate Producer from Agricultural Waste Cottonseed as a Nitrogen Source.</title>
        <authorList>
            <person name="Wang H."/>
            <person name="Wang L."/>
            <person name="Ju J."/>
            <person name="Yu B."/>
            <person name="Ma Y."/>
        </authorList>
    </citation>
    <scope>NUCLEOTIDE SEQUENCE [LARGE SCALE GENOMIC DNA]</scope>
    <source>
        <strain evidence="2 3">DSM 442</strain>
    </source>
</reference>
<gene>
    <name evidence="2" type="ORF">P343_15775</name>
</gene>
<evidence type="ECO:0000256" key="1">
    <source>
        <dbReference type="ARBA" id="ARBA00022795"/>
    </source>
</evidence>